<comment type="similarity">
    <text evidence="1">Belongs to the HicA mRNA interferase family.</text>
</comment>
<sequence>MTSKKLIKLLKSYGWELKNQRGSHVHLVHKSKKGKLTIPEHRGDLKPKTLDSILKQAGLK</sequence>
<name>A0A6G4ZD58_CLOPF</name>
<evidence type="ECO:0000256" key="7">
    <source>
        <dbReference type="ARBA" id="ARBA00023016"/>
    </source>
</evidence>
<evidence type="ECO:0000256" key="4">
    <source>
        <dbReference type="ARBA" id="ARBA00022759"/>
    </source>
</evidence>
<organism evidence="8">
    <name type="scientific">Clostridium perfringens</name>
    <dbReference type="NCBI Taxonomy" id="1502"/>
    <lineage>
        <taxon>Bacteria</taxon>
        <taxon>Bacillati</taxon>
        <taxon>Bacillota</taxon>
        <taxon>Clostridia</taxon>
        <taxon>Eubacteriales</taxon>
        <taxon>Clostridiaceae</taxon>
        <taxon>Clostridium</taxon>
    </lineage>
</organism>
<reference evidence="8" key="1">
    <citation type="submission" date="2020-02" db="EMBL/GenBank/DDBJ databases">
        <title>Genomic Insights into the Phylogeny and Genetic Plasticity of the Human and Animal Enteric Pathogen Clostridium perfringens.</title>
        <authorList>
            <person name="Feng Y."/>
            <person name="Hu Y."/>
        </authorList>
    </citation>
    <scope>NUCLEOTIDE SEQUENCE</scope>
    <source>
        <strain evidence="8">CP-08</strain>
    </source>
</reference>
<gene>
    <name evidence="8" type="ORF">G6Z02_07585</name>
</gene>
<keyword evidence="5" id="KW-0378">Hydrolase</keyword>
<dbReference type="GO" id="GO:0004519">
    <property type="term" value="F:endonuclease activity"/>
    <property type="evidence" value="ECO:0007669"/>
    <property type="project" value="UniProtKB-KW"/>
</dbReference>
<dbReference type="GO" id="GO:0016787">
    <property type="term" value="F:hydrolase activity"/>
    <property type="evidence" value="ECO:0007669"/>
    <property type="project" value="UniProtKB-KW"/>
</dbReference>
<comment type="caution">
    <text evidence="8">The sequence shown here is derived from an EMBL/GenBank/DDBJ whole genome shotgun (WGS) entry which is preliminary data.</text>
</comment>
<keyword evidence="3" id="KW-0540">Nuclease</keyword>
<keyword evidence="2" id="KW-1277">Toxin-antitoxin system</keyword>
<dbReference type="EMBL" id="JAALNF010000002">
    <property type="protein sequence ID" value="NGT90078.1"/>
    <property type="molecule type" value="Genomic_DNA"/>
</dbReference>
<keyword evidence="7" id="KW-0346">Stress response</keyword>
<evidence type="ECO:0000256" key="1">
    <source>
        <dbReference type="ARBA" id="ARBA00006620"/>
    </source>
</evidence>
<dbReference type="InterPro" id="IPR012933">
    <property type="entry name" value="HicA_mRNA_interferase"/>
</dbReference>
<dbReference type="InterPro" id="IPR038570">
    <property type="entry name" value="HicA_sf"/>
</dbReference>
<keyword evidence="6" id="KW-0694">RNA-binding</keyword>
<evidence type="ECO:0000256" key="3">
    <source>
        <dbReference type="ARBA" id="ARBA00022722"/>
    </source>
</evidence>
<evidence type="ECO:0000256" key="2">
    <source>
        <dbReference type="ARBA" id="ARBA00022649"/>
    </source>
</evidence>
<dbReference type="SUPFAM" id="SSF54786">
    <property type="entry name" value="YcfA/nrd intein domain"/>
    <property type="match status" value="1"/>
</dbReference>
<proteinExistence type="inferred from homology"/>
<evidence type="ECO:0000256" key="6">
    <source>
        <dbReference type="ARBA" id="ARBA00022884"/>
    </source>
</evidence>
<protein>
    <submittedName>
        <fullName evidence="8">Type II toxin-antitoxin system HicA family toxin</fullName>
    </submittedName>
</protein>
<dbReference type="Pfam" id="PF07927">
    <property type="entry name" value="HicA_toxin"/>
    <property type="match status" value="1"/>
</dbReference>
<dbReference type="RefSeq" id="WP_164792202.1">
    <property type="nucleotide sequence ID" value="NZ_CATNWI010000001.1"/>
</dbReference>
<evidence type="ECO:0000313" key="8">
    <source>
        <dbReference type="EMBL" id="NGT90078.1"/>
    </source>
</evidence>
<dbReference type="Gene3D" id="3.30.920.30">
    <property type="entry name" value="Hypothetical protein"/>
    <property type="match status" value="1"/>
</dbReference>
<dbReference type="GO" id="GO:0003729">
    <property type="term" value="F:mRNA binding"/>
    <property type="evidence" value="ECO:0007669"/>
    <property type="project" value="InterPro"/>
</dbReference>
<keyword evidence="4" id="KW-0255">Endonuclease</keyword>
<dbReference type="AlphaFoldDB" id="A0A6G4ZD58"/>
<evidence type="ECO:0000256" key="5">
    <source>
        <dbReference type="ARBA" id="ARBA00022801"/>
    </source>
</evidence>
<accession>A0A6G4ZD58</accession>